<name>A0A382CUE7_9ZZZZ</name>
<organism evidence="2">
    <name type="scientific">marine metagenome</name>
    <dbReference type="NCBI Taxonomy" id="408172"/>
    <lineage>
        <taxon>unclassified sequences</taxon>
        <taxon>metagenomes</taxon>
        <taxon>ecological metagenomes</taxon>
    </lineage>
</organism>
<sequence>MNEAALRAAATEEKTAVANALKKERETESGRKDPNAPLSPGRLAYEAVWHQHMQPWAWDHARPAGNVPKGYVNPIPWIGVVKPADWEQFEPAEDGMPPVPVNKLRIRHPNAQFMTPRRLQPYKDVVFAAAEPQYLVLWAINIDGERWLEAEDLMNEDSYWWDVYQDEFGFGKGTADAIRIEGHGGPGASSGSGMAMAEAME</sequence>
<evidence type="ECO:0000313" key="2">
    <source>
        <dbReference type="EMBL" id="SVB29786.1"/>
    </source>
</evidence>
<evidence type="ECO:0000256" key="1">
    <source>
        <dbReference type="SAM" id="MobiDB-lite"/>
    </source>
</evidence>
<dbReference type="AlphaFoldDB" id="A0A382CUE7"/>
<feature type="region of interest" description="Disordered" evidence="1">
    <location>
        <begin position="1"/>
        <end position="39"/>
    </location>
</feature>
<reference evidence="2" key="1">
    <citation type="submission" date="2018-05" db="EMBL/GenBank/DDBJ databases">
        <authorList>
            <person name="Lanie J.A."/>
            <person name="Ng W.-L."/>
            <person name="Kazmierczak K.M."/>
            <person name="Andrzejewski T.M."/>
            <person name="Davidsen T.M."/>
            <person name="Wayne K.J."/>
            <person name="Tettelin H."/>
            <person name="Glass J.I."/>
            <person name="Rusch D."/>
            <person name="Podicherti R."/>
            <person name="Tsui H.-C.T."/>
            <person name="Winkler M.E."/>
        </authorList>
    </citation>
    <scope>NUCLEOTIDE SEQUENCE</scope>
</reference>
<proteinExistence type="predicted"/>
<gene>
    <name evidence="2" type="ORF">METZ01_LOCUS182640</name>
</gene>
<protein>
    <submittedName>
        <fullName evidence="2">Uncharacterized protein</fullName>
    </submittedName>
</protein>
<feature type="compositionally biased region" description="Basic and acidic residues" evidence="1">
    <location>
        <begin position="10"/>
        <end position="34"/>
    </location>
</feature>
<accession>A0A382CUE7</accession>
<dbReference type="EMBL" id="UINC01036192">
    <property type="protein sequence ID" value="SVB29786.1"/>
    <property type="molecule type" value="Genomic_DNA"/>
</dbReference>